<evidence type="ECO:0000256" key="4">
    <source>
        <dbReference type="ARBA" id="ARBA00035216"/>
    </source>
</evidence>
<evidence type="ECO:0000256" key="1">
    <source>
        <dbReference type="ARBA" id="ARBA00005640"/>
    </source>
</evidence>
<comment type="similarity">
    <text evidence="1">Belongs to the eukaryotic ribosomal protein eL13 family.</text>
</comment>
<evidence type="ECO:0000256" key="5">
    <source>
        <dbReference type="ARBA" id="ARBA00035321"/>
    </source>
</evidence>
<sequence length="76" mass="8850">MIPTVRLGQNGMIPKSHFHRNWQQWVATWFNQPAQKIHKEDSDNKSTLNFPMLCTWISPTPRSQCRGPGFNPWSAN</sequence>
<organism evidence="6">
    <name type="scientific">Balaenoptera musculus</name>
    <name type="common">Blue whale</name>
    <dbReference type="NCBI Taxonomy" id="9771"/>
    <lineage>
        <taxon>Eukaryota</taxon>
        <taxon>Metazoa</taxon>
        <taxon>Chordata</taxon>
        <taxon>Craniata</taxon>
        <taxon>Vertebrata</taxon>
        <taxon>Euteleostomi</taxon>
        <taxon>Mammalia</taxon>
        <taxon>Eutheria</taxon>
        <taxon>Laurasiatheria</taxon>
        <taxon>Artiodactyla</taxon>
        <taxon>Whippomorpha</taxon>
        <taxon>Cetacea</taxon>
        <taxon>Mysticeti</taxon>
        <taxon>Balaenopteridae</taxon>
        <taxon>Balaenoptera</taxon>
    </lineage>
</organism>
<keyword evidence="3" id="KW-0687">Ribonucleoprotein</keyword>
<dbReference type="Pfam" id="PF01294">
    <property type="entry name" value="Ribosomal_L13e"/>
    <property type="match status" value="1"/>
</dbReference>
<dbReference type="InterPro" id="IPR001380">
    <property type="entry name" value="Ribosomal_eL13"/>
</dbReference>
<evidence type="ECO:0000313" key="6">
    <source>
        <dbReference type="Ensembl" id="ENSBMSP00010017031.1"/>
    </source>
</evidence>
<name>A0A8C0D7T5_BALMU</name>
<dbReference type="GO" id="GO:0005840">
    <property type="term" value="C:ribosome"/>
    <property type="evidence" value="ECO:0007669"/>
    <property type="project" value="UniProtKB-KW"/>
</dbReference>
<accession>A0A8C0D7T5</accession>
<proteinExistence type="inferred from homology"/>
<dbReference type="AlphaFoldDB" id="A0A8C0D7T5"/>
<protein>
    <recommendedName>
        <fullName evidence="4">Large ribosomal subunit protein eL13</fullName>
    </recommendedName>
    <alternativeName>
        <fullName evidence="5">60S ribosomal protein L13</fullName>
    </alternativeName>
</protein>
<evidence type="ECO:0000256" key="3">
    <source>
        <dbReference type="ARBA" id="ARBA00023274"/>
    </source>
</evidence>
<dbReference type="Ensembl" id="ENSBMST00010018821.1">
    <property type="protein sequence ID" value="ENSBMSP00010017031.1"/>
    <property type="gene ID" value="ENSBMSG00010012388.1"/>
</dbReference>
<dbReference type="GO" id="GO:0006412">
    <property type="term" value="P:translation"/>
    <property type="evidence" value="ECO:0007669"/>
    <property type="project" value="InterPro"/>
</dbReference>
<evidence type="ECO:0000256" key="2">
    <source>
        <dbReference type="ARBA" id="ARBA00022980"/>
    </source>
</evidence>
<dbReference type="GO" id="GO:0003735">
    <property type="term" value="F:structural constituent of ribosome"/>
    <property type="evidence" value="ECO:0007669"/>
    <property type="project" value="InterPro"/>
</dbReference>
<keyword evidence="2" id="KW-0689">Ribosomal protein</keyword>
<dbReference type="GO" id="GO:1990904">
    <property type="term" value="C:ribonucleoprotein complex"/>
    <property type="evidence" value="ECO:0007669"/>
    <property type="project" value="UniProtKB-KW"/>
</dbReference>
<reference evidence="6" key="1">
    <citation type="submission" date="2023-09" db="UniProtKB">
        <authorList>
            <consortium name="Ensembl"/>
        </authorList>
    </citation>
    <scope>IDENTIFICATION</scope>
</reference>